<dbReference type="Proteomes" id="UP001154282">
    <property type="component" value="Unassembled WGS sequence"/>
</dbReference>
<feature type="compositionally biased region" description="Pro residues" evidence="1">
    <location>
        <begin position="39"/>
        <end position="53"/>
    </location>
</feature>
<reference evidence="3" key="1">
    <citation type="submission" date="2022-08" db="EMBL/GenBank/DDBJ databases">
        <authorList>
            <person name="Gutierrez-Valencia J."/>
        </authorList>
    </citation>
    <scope>NUCLEOTIDE SEQUENCE</scope>
</reference>
<gene>
    <name evidence="3" type="ORF">LITE_LOCUS31059</name>
</gene>
<evidence type="ECO:0000313" key="4">
    <source>
        <dbReference type="Proteomes" id="UP001154282"/>
    </source>
</evidence>
<evidence type="ECO:0000256" key="2">
    <source>
        <dbReference type="SAM" id="Phobius"/>
    </source>
</evidence>
<keyword evidence="2" id="KW-0472">Membrane</keyword>
<dbReference type="AlphaFoldDB" id="A0AAV0N0I1"/>
<dbReference type="EMBL" id="CAMGYJ010000007">
    <property type="protein sequence ID" value="CAI0451988.1"/>
    <property type="molecule type" value="Genomic_DNA"/>
</dbReference>
<sequence length="100" mass="10022">MKDPRMPVTEKWINRFDGKEVAVLGRPVGSATPNVVGGPPNPPGGPPNPAGGPPVPGIVVVGGLIVVGGINVGGGFAGGLMLQIQMVLNSTFAETHPPNP</sequence>
<comment type="caution">
    <text evidence="3">The sequence shown here is derived from an EMBL/GenBank/DDBJ whole genome shotgun (WGS) entry which is preliminary data.</text>
</comment>
<evidence type="ECO:0000256" key="1">
    <source>
        <dbReference type="SAM" id="MobiDB-lite"/>
    </source>
</evidence>
<evidence type="ECO:0000313" key="3">
    <source>
        <dbReference type="EMBL" id="CAI0451988.1"/>
    </source>
</evidence>
<keyword evidence="2" id="KW-1133">Transmembrane helix</keyword>
<feature type="transmembrane region" description="Helical" evidence="2">
    <location>
        <begin position="58"/>
        <end position="82"/>
    </location>
</feature>
<proteinExistence type="predicted"/>
<protein>
    <submittedName>
        <fullName evidence="3">Uncharacterized protein</fullName>
    </submittedName>
</protein>
<keyword evidence="2" id="KW-0812">Transmembrane</keyword>
<feature type="non-terminal residue" evidence="3">
    <location>
        <position position="100"/>
    </location>
</feature>
<feature type="region of interest" description="Disordered" evidence="1">
    <location>
        <begin position="29"/>
        <end position="53"/>
    </location>
</feature>
<name>A0AAV0N0I1_9ROSI</name>
<organism evidence="3 4">
    <name type="scientific">Linum tenue</name>
    <dbReference type="NCBI Taxonomy" id="586396"/>
    <lineage>
        <taxon>Eukaryota</taxon>
        <taxon>Viridiplantae</taxon>
        <taxon>Streptophyta</taxon>
        <taxon>Embryophyta</taxon>
        <taxon>Tracheophyta</taxon>
        <taxon>Spermatophyta</taxon>
        <taxon>Magnoliopsida</taxon>
        <taxon>eudicotyledons</taxon>
        <taxon>Gunneridae</taxon>
        <taxon>Pentapetalae</taxon>
        <taxon>rosids</taxon>
        <taxon>fabids</taxon>
        <taxon>Malpighiales</taxon>
        <taxon>Linaceae</taxon>
        <taxon>Linum</taxon>
    </lineage>
</organism>
<keyword evidence="4" id="KW-1185">Reference proteome</keyword>
<accession>A0AAV0N0I1</accession>